<dbReference type="Proteomes" id="UP001595776">
    <property type="component" value="Unassembled WGS sequence"/>
</dbReference>
<name>A0ABV8UE31_9PROT</name>
<gene>
    <name evidence="1" type="ORF">ACFO5Q_16680</name>
</gene>
<organism evidence="1 2">
    <name type="scientific">Kordiimonas lipolytica</name>
    <dbReference type="NCBI Taxonomy" id="1662421"/>
    <lineage>
        <taxon>Bacteria</taxon>
        <taxon>Pseudomonadati</taxon>
        <taxon>Pseudomonadota</taxon>
        <taxon>Alphaproteobacteria</taxon>
        <taxon>Kordiimonadales</taxon>
        <taxon>Kordiimonadaceae</taxon>
        <taxon>Kordiimonas</taxon>
    </lineage>
</organism>
<proteinExistence type="predicted"/>
<evidence type="ECO:0000313" key="1">
    <source>
        <dbReference type="EMBL" id="MFC4349491.1"/>
    </source>
</evidence>
<reference evidence="2" key="1">
    <citation type="journal article" date="2019" name="Int. J. Syst. Evol. Microbiol.">
        <title>The Global Catalogue of Microorganisms (GCM) 10K type strain sequencing project: providing services to taxonomists for standard genome sequencing and annotation.</title>
        <authorList>
            <consortium name="The Broad Institute Genomics Platform"/>
            <consortium name="The Broad Institute Genome Sequencing Center for Infectious Disease"/>
            <person name="Wu L."/>
            <person name="Ma J."/>
        </authorList>
    </citation>
    <scope>NUCLEOTIDE SEQUENCE [LARGE SCALE GENOMIC DNA]</scope>
    <source>
        <strain evidence="2">CGMCC 1.15304</strain>
    </source>
</reference>
<keyword evidence="2" id="KW-1185">Reference proteome</keyword>
<sequence length="146" mass="16823">MTSYTVTSLVDRRREIMREQAWLHREIKATEEAIVHIDAVIRLYDPGYDFSQLKAKRPVTEDDVFRPGEVPLLALDFLRNASEAVSTIDLAKHLLELKGSPRLSPKRFQSLSAKIHAALQTQFRRGIVEKAGQSRTRSILWKIKRQ</sequence>
<evidence type="ECO:0000313" key="2">
    <source>
        <dbReference type="Proteomes" id="UP001595776"/>
    </source>
</evidence>
<comment type="caution">
    <text evidence="1">The sequence shown here is derived from an EMBL/GenBank/DDBJ whole genome shotgun (WGS) entry which is preliminary data.</text>
</comment>
<accession>A0ABV8UE31</accession>
<protein>
    <submittedName>
        <fullName evidence="1">Uncharacterized protein</fullName>
    </submittedName>
</protein>
<dbReference type="RefSeq" id="WP_068146656.1">
    <property type="nucleotide sequence ID" value="NZ_JBHSCR010000017.1"/>
</dbReference>
<dbReference type="EMBL" id="JBHSCR010000017">
    <property type="protein sequence ID" value="MFC4349491.1"/>
    <property type="molecule type" value="Genomic_DNA"/>
</dbReference>